<evidence type="ECO:0000256" key="9">
    <source>
        <dbReference type="SAM" id="MobiDB-lite"/>
    </source>
</evidence>
<comment type="similarity">
    <text evidence="3">Belongs to the inositol 1,4,5-trisphosphate 5-phosphatase type II family.</text>
</comment>
<accession>A0ABN8LJE4</accession>
<keyword evidence="6" id="KW-0443">Lipid metabolism</keyword>
<evidence type="ECO:0000259" key="10">
    <source>
        <dbReference type="PROSITE" id="PS50238"/>
    </source>
</evidence>
<dbReference type="Gene3D" id="2.60.40.10">
    <property type="entry name" value="Immunoglobulins"/>
    <property type="match status" value="1"/>
</dbReference>
<dbReference type="InterPro" id="IPR008936">
    <property type="entry name" value="Rho_GTPase_activation_prot"/>
</dbReference>
<dbReference type="InterPro" id="IPR013783">
    <property type="entry name" value="Ig-like_fold"/>
</dbReference>
<gene>
    <name evidence="11" type="ORF">PEVE_00036365</name>
</gene>
<dbReference type="PROSITE" id="PS50238">
    <property type="entry name" value="RHOGAP"/>
    <property type="match status" value="1"/>
</dbReference>
<dbReference type="CDD" id="cd09093">
    <property type="entry name" value="INPP5c_INPP5B"/>
    <property type="match status" value="1"/>
</dbReference>
<dbReference type="CDD" id="cd04380">
    <property type="entry name" value="RhoGAP_OCRL1"/>
    <property type="match status" value="1"/>
</dbReference>
<evidence type="ECO:0000256" key="5">
    <source>
        <dbReference type="ARBA" id="ARBA00022801"/>
    </source>
</evidence>
<dbReference type="Proteomes" id="UP001159427">
    <property type="component" value="Unassembled WGS sequence"/>
</dbReference>
<feature type="region of interest" description="Disordered" evidence="9">
    <location>
        <begin position="199"/>
        <end position="232"/>
    </location>
</feature>
<evidence type="ECO:0000256" key="3">
    <source>
        <dbReference type="ARBA" id="ARBA00005910"/>
    </source>
</evidence>
<dbReference type="PANTHER" id="PTHR11200:SF300">
    <property type="entry name" value="TYPE II INOSITOL 1,4,5-TRISPHOSPHATE 5-PHOSPHATASE"/>
    <property type="match status" value="1"/>
</dbReference>
<dbReference type="SUPFAM" id="SSF48350">
    <property type="entry name" value="GTPase activation domain, GAP"/>
    <property type="match status" value="1"/>
</dbReference>
<keyword evidence="12" id="KW-1185">Reference proteome</keyword>
<dbReference type="Pfam" id="PF22669">
    <property type="entry name" value="Exo_endo_phos2"/>
    <property type="match status" value="1"/>
</dbReference>
<evidence type="ECO:0000256" key="4">
    <source>
        <dbReference type="ARBA" id="ARBA00022753"/>
    </source>
</evidence>
<dbReference type="EMBL" id="CALNXI010000058">
    <property type="protein sequence ID" value="CAH3017257.1"/>
    <property type="molecule type" value="Genomic_DNA"/>
</dbReference>
<keyword evidence="8" id="KW-0968">Cytoplasmic vesicle</keyword>
<reference evidence="11 12" key="1">
    <citation type="submission" date="2022-05" db="EMBL/GenBank/DDBJ databases">
        <authorList>
            <consortium name="Genoscope - CEA"/>
            <person name="William W."/>
        </authorList>
    </citation>
    <scope>NUCLEOTIDE SEQUENCE [LARGE SCALE GENOMIC DNA]</scope>
</reference>
<name>A0ABN8LJE4_9CNID</name>
<feature type="domain" description="Rho-GAP" evidence="10">
    <location>
        <begin position="721"/>
        <end position="903"/>
    </location>
</feature>
<evidence type="ECO:0000256" key="1">
    <source>
        <dbReference type="ARBA" id="ARBA00004146"/>
    </source>
</evidence>
<comment type="subcellular location">
    <subcellularLocation>
        <location evidence="2">Cytoplasmic vesicle</location>
        <location evidence="2">Phagosome membrane</location>
    </subcellularLocation>
    <subcellularLocation>
        <location evidence="1">Early endosome membrane</location>
    </subcellularLocation>
</comment>
<dbReference type="PANTHER" id="PTHR11200">
    <property type="entry name" value="INOSITOL 5-PHOSPHATASE"/>
    <property type="match status" value="1"/>
</dbReference>
<dbReference type="InterPro" id="IPR036691">
    <property type="entry name" value="Endo/exonu/phosph_ase_sf"/>
</dbReference>
<keyword evidence="4" id="KW-0967">Endosome</keyword>
<dbReference type="InterPro" id="IPR031896">
    <property type="entry name" value="INPP5B_PH_dom"/>
</dbReference>
<dbReference type="InterPro" id="IPR047078">
    <property type="entry name" value="RhoGAP_OCRL1"/>
</dbReference>
<dbReference type="InterPro" id="IPR048869">
    <property type="entry name" value="OCRL-1_2_ASH"/>
</dbReference>
<dbReference type="Pfam" id="PF16776">
    <property type="entry name" value="INPP5B_PH"/>
    <property type="match status" value="1"/>
</dbReference>
<keyword evidence="7" id="KW-0472">Membrane</keyword>
<dbReference type="SUPFAM" id="SSF56219">
    <property type="entry name" value="DNase I-like"/>
    <property type="match status" value="1"/>
</dbReference>
<sequence>MDLAARVQKELASEEKCLKCTTGVLIKDNNKVDCLLSLVSRDSETGLIIFQWQSDFQELSPLILYVLAIRGPFSYATVSGGEDVSKEISDLIRFQLLTDDQSRLVFEVKKDEQGRSFLLELNKAIGFYRQKAHLVGVPDFKWLEKYQQNIGRKSFLNTDSWPWIHLDEAGSSGSEVVAESKLDDAGLDVFGMPGFSPSPTLHPSVSASSLSGLDEGDKSASNSPALPRRSILPTSFGTRDGFIKLHLAARESEYTHTKNFKVFVGTWNVNGQYPAENVSPWLAVDKDPPDVFCLGFQELDLSAETLIKNITPREDAWLKVITEGLHPKGRYTKVKTIRLVGILLMVFVKNMHLPHVSEVDAETVATGIMGLMGNKGGVAIRIQIHNTTICFVNSHLAAHTEEIDRRNQDYRDILSKLAFDGPHGSPSIVDHDIVFWLGDLNYRIDDMDSDVVRRLADKGQYDILQENDQLVKQKKDKKCFKGFQEGVINFKPTYKYDPGTDDWDTSEKGRAPAWCDRILWRSGSQVQQVEYRSHNLLKISDHKPVSSLFEVGVKVVNEEKERQVMEDVIRTLDRHENENLPQVQLTKTEIIFKDVQFLEKQTATLEIVNIGQVPAQFAFIAKLDETEFCKPWLTIKPAMGIILQGSTKQVRLTVYVDKESARAMNSGDEKIEDILVLHLEGGKDFFVSVSGNYIPSVFGSSIEALVRMYGPIREVPVATLVDLEHINPLQPSTISDNEPLEIPKELWLLTDHLYKSGMRQENILRQSGFEDELEDIRSHLDCCRGGKLPGNVYSVAEALLIFLEALPEPVIPYAFYQRALECCNNFILCKQLIFQIPQSHRNVFTYLSAFLRELLLHSNDNKLDAKTLATLFGTLFLRASKNKEASLSKRAINQLTQKKARFMYHFLINEFGP</sequence>
<dbReference type="Gene3D" id="1.10.555.10">
    <property type="entry name" value="Rho GTPase activation protein"/>
    <property type="match status" value="1"/>
</dbReference>
<dbReference type="Gene3D" id="2.30.29.110">
    <property type="match status" value="1"/>
</dbReference>
<dbReference type="InterPro" id="IPR000300">
    <property type="entry name" value="IPPc"/>
</dbReference>
<comment type="caution">
    <text evidence="11">The sequence shown here is derived from an EMBL/GenBank/DDBJ whole genome shotgun (WGS) entry which is preliminary data.</text>
</comment>
<feature type="compositionally biased region" description="Polar residues" evidence="9">
    <location>
        <begin position="199"/>
        <end position="211"/>
    </location>
</feature>
<dbReference type="Pfam" id="PF21310">
    <property type="entry name" value="OCRL-like_ASH"/>
    <property type="match status" value="1"/>
</dbReference>
<dbReference type="SMART" id="SM00324">
    <property type="entry name" value="RhoGAP"/>
    <property type="match status" value="1"/>
</dbReference>
<dbReference type="Gene3D" id="3.60.10.10">
    <property type="entry name" value="Endonuclease/exonuclease/phosphatase"/>
    <property type="match status" value="1"/>
</dbReference>
<evidence type="ECO:0000256" key="7">
    <source>
        <dbReference type="ARBA" id="ARBA00023136"/>
    </source>
</evidence>
<evidence type="ECO:0000256" key="8">
    <source>
        <dbReference type="ARBA" id="ARBA00023329"/>
    </source>
</evidence>
<evidence type="ECO:0000256" key="6">
    <source>
        <dbReference type="ARBA" id="ARBA00023098"/>
    </source>
</evidence>
<keyword evidence="5" id="KW-0378">Hydrolase</keyword>
<organism evidence="11 12">
    <name type="scientific">Porites evermanni</name>
    <dbReference type="NCBI Taxonomy" id="104178"/>
    <lineage>
        <taxon>Eukaryota</taxon>
        <taxon>Metazoa</taxon>
        <taxon>Cnidaria</taxon>
        <taxon>Anthozoa</taxon>
        <taxon>Hexacorallia</taxon>
        <taxon>Scleractinia</taxon>
        <taxon>Fungiina</taxon>
        <taxon>Poritidae</taxon>
        <taxon>Porites</taxon>
    </lineage>
</organism>
<evidence type="ECO:0000256" key="2">
    <source>
        <dbReference type="ARBA" id="ARBA00004580"/>
    </source>
</evidence>
<dbReference type="InterPro" id="IPR000198">
    <property type="entry name" value="RhoGAP_dom"/>
</dbReference>
<dbReference type="InterPro" id="IPR046985">
    <property type="entry name" value="IP5"/>
</dbReference>
<evidence type="ECO:0000313" key="12">
    <source>
        <dbReference type="Proteomes" id="UP001159427"/>
    </source>
</evidence>
<dbReference type="InterPro" id="IPR037793">
    <property type="entry name" value="OCRL1/INPP5B_INPP5c"/>
</dbReference>
<dbReference type="SMART" id="SM00128">
    <property type="entry name" value="IPPc"/>
    <property type="match status" value="1"/>
</dbReference>
<dbReference type="Pfam" id="PF00620">
    <property type="entry name" value="RhoGAP"/>
    <property type="match status" value="1"/>
</dbReference>
<proteinExistence type="inferred from homology"/>
<protein>
    <recommendedName>
        <fullName evidence="10">Rho-GAP domain-containing protein</fullName>
    </recommendedName>
</protein>
<evidence type="ECO:0000313" key="11">
    <source>
        <dbReference type="EMBL" id="CAH3017257.1"/>
    </source>
</evidence>